<name>A0ABN8PRW4_9CNID</name>
<comment type="caution">
    <text evidence="1">The sequence shown here is derived from an EMBL/GenBank/DDBJ whole genome shotgun (WGS) entry which is preliminary data.</text>
</comment>
<feature type="non-terminal residue" evidence="1">
    <location>
        <position position="1"/>
    </location>
</feature>
<proteinExistence type="predicted"/>
<dbReference type="Proteomes" id="UP001159405">
    <property type="component" value="Unassembled WGS sequence"/>
</dbReference>
<organism evidence="1 2">
    <name type="scientific">Porites lobata</name>
    <dbReference type="NCBI Taxonomy" id="104759"/>
    <lineage>
        <taxon>Eukaryota</taxon>
        <taxon>Metazoa</taxon>
        <taxon>Cnidaria</taxon>
        <taxon>Anthozoa</taxon>
        <taxon>Hexacorallia</taxon>
        <taxon>Scleractinia</taxon>
        <taxon>Fungiina</taxon>
        <taxon>Poritidae</taxon>
        <taxon>Porites</taxon>
    </lineage>
</organism>
<protein>
    <submittedName>
        <fullName evidence="1">Uncharacterized protein</fullName>
    </submittedName>
</protein>
<keyword evidence="2" id="KW-1185">Reference proteome</keyword>
<dbReference type="EMBL" id="CALNXK010000083">
    <property type="protein sequence ID" value="CAH3148200.1"/>
    <property type="molecule type" value="Genomic_DNA"/>
</dbReference>
<evidence type="ECO:0000313" key="2">
    <source>
        <dbReference type="Proteomes" id="UP001159405"/>
    </source>
</evidence>
<accession>A0ABN8PRW4</accession>
<gene>
    <name evidence="1" type="ORF">PLOB_00046486</name>
</gene>
<reference evidence="1 2" key="1">
    <citation type="submission" date="2022-05" db="EMBL/GenBank/DDBJ databases">
        <authorList>
            <consortium name="Genoscope - CEA"/>
            <person name="William W."/>
        </authorList>
    </citation>
    <scope>NUCLEOTIDE SEQUENCE [LARGE SCALE GENOMIC DNA]</scope>
</reference>
<sequence>FQFRSSVQFVVLLKIASSPTDHSMSYFADLLFSNDGTISFISYAGKICQTVYISKDIGGPVARGTLTSARREYSASISLVLNKE</sequence>
<evidence type="ECO:0000313" key="1">
    <source>
        <dbReference type="EMBL" id="CAH3148200.1"/>
    </source>
</evidence>